<feature type="region of interest" description="Disordered" evidence="10">
    <location>
        <begin position="743"/>
        <end position="775"/>
    </location>
</feature>
<dbReference type="RefSeq" id="XP_007513438.1">
    <property type="nucleotide sequence ID" value="XM_007513376.1"/>
</dbReference>
<evidence type="ECO:0000313" key="15">
    <source>
        <dbReference type="Proteomes" id="UP000198341"/>
    </source>
</evidence>
<dbReference type="Gene3D" id="3.40.50.10810">
    <property type="entry name" value="Tandem AAA-ATPase domain"/>
    <property type="match status" value="1"/>
</dbReference>
<evidence type="ECO:0000256" key="4">
    <source>
        <dbReference type="ARBA" id="ARBA00022741"/>
    </source>
</evidence>
<dbReference type="CDD" id="cd00167">
    <property type="entry name" value="SANT"/>
    <property type="match status" value="2"/>
</dbReference>
<keyword evidence="4" id="KW-0547">Nucleotide-binding</keyword>
<keyword evidence="3" id="KW-0597">Phosphoprotein</keyword>
<evidence type="ECO:0000256" key="6">
    <source>
        <dbReference type="ARBA" id="ARBA00022840"/>
    </source>
</evidence>
<evidence type="ECO:0000256" key="3">
    <source>
        <dbReference type="ARBA" id="ARBA00022553"/>
    </source>
</evidence>
<dbReference type="KEGG" id="bpg:Bathy04g03340"/>
<dbReference type="Pfam" id="PF00176">
    <property type="entry name" value="SNF2-rel_dom"/>
    <property type="match status" value="1"/>
</dbReference>
<dbReference type="InterPro" id="IPR049730">
    <property type="entry name" value="SNF2/RAD54-like_C"/>
</dbReference>
<dbReference type="SUPFAM" id="SSF52540">
    <property type="entry name" value="P-loop containing nucleoside triphosphate hydrolases"/>
    <property type="match status" value="2"/>
</dbReference>
<dbReference type="InterPro" id="IPR044754">
    <property type="entry name" value="Isw1/2_DEXHc"/>
</dbReference>
<dbReference type="SMART" id="SM00487">
    <property type="entry name" value="DEXDc"/>
    <property type="match status" value="1"/>
</dbReference>
<dbReference type="SUPFAM" id="SSF46689">
    <property type="entry name" value="Homeodomain-like"/>
    <property type="match status" value="2"/>
</dbReference>
<keyword evidence="9" id="KW-0175">Coiled coil</keyword>
<dbReference type="GO" id="GO:0140658">
    <property type="term" value="F:ATP-dependent chromatin remodeler activity"/>
    <property type="evidence" value="ECO:0007669"/>
    <property type="project" value="TreeGrafter"/>
</dbReference>
<dbReference type="Gene3D" id="1.10.1040.30">
    <property type="entry name" value="ISWI, HAND domain"/>
    <property type="match status" value="1"/>
</dbReference>
<dbReference type="PANTHER" id="PTHR45623">
    <property type="entry name" value="CHROMODOMAIN-HELICASE-DNA-BINDING PROTEIN 3-RELATED-RELATED"/>
    <property type="match status" value="1"/>
</dbReference>
<reference evidence="14 15" key="1">
    <citation type="submission" date="2011-10" db="EMBL/GenBank/DDBJ databases">
        <authorList>
            <person name="Genoscope - CEA"/>
        </authorList>
    </citation>
    <scope>NUCLEOTIDE SEQUENCE [LARGE SCALE GENOMIC DNA]</scope>
    <source>
        <strain evidence="14 15">RCC 1105</strain>
    </source>
</reference>
<organism evidence="14 15">
    <name type="scientific">Bathycoccus prasinos</name>
    <dbReference type="NCBI Taxonomy" id="41875"/>
    <lineage>
        <taxon>Eukaryota</taxon>
        <taxon>Viridiplantae</taxon>
        <taxon>Chlorophyta</taxon>
        <taxon>Mamiellophyceae</taxon>
        <taxon>Mamiellales</taxon>
        <taxon>Bathycoccaceae</taxon>
        <taxon>Bathycoccus</taxon>
    </lineage>
</organism>
<dbReference type="InterPro" id="IPR038718">
    <property type="entry name" value="SNF2-like_sf"/>
</dbReference>
<dbReference type="AlphaFoldDB" id="K8F373"/>
<dbReference type="Gene3D" id="3.40.50.300">
    <property type="entry name" value="P-loop containing nucleotide triphosphate hydrolases"/>
    <property type="match status" value="1"/>
</dbReference>
<dbReference type="Pfam" id="PF09110">
    <property type="entry name" value="HAND"/>
    <property type="match status" value="1"/>
</dbReference>
<gene>
    <name evidence="14" type="ORF">Bathy04g03340</name>
</gene>
<dbReference type="STRING" id="41875.K8F373"/>
<dbReference type="CDD" id="cd18793">
    <property type="entry name" value="SF2_C_SNF"/>
    <property type="match status" value="1"/>
</dbReference>
<comment type="subcellular location">
    <subcellularLocation>
        <location evidence="1">Nucleus</location>
    </subcellularLocation>
</comment>
<dbReference type="GO" id="GO:0005524">
    <property type="term" value="F:ATP binding"/>
    <property type="evidence" value="ECO:0007669"/>
    <property type="project" value="UniProtKB-KW"/>
</dbReference>
<evidence type="ECO:0000259" key="11">
    <source>
        <dbReference type="PROSITE" id="PS51192"/>
    </source>
</evidence>
<dbReference type="InterPro" id="IPR001005">
    <property type="entry name" value="SANT/Myb"/>
</dbReference>
<dbReference type="GO" id="GO:0031010">
    <property type="term" value="C:ISWI-type complex"/>
    <property type="evidence" value="ECO:0007669"/>
    <property type="project" value="UniProtKB-ARBA"/>
</dbReference>
<dbReference type="EMBL" id="FO082275">
    <property type="protein sequence ID" value="CCO15963.1"/>
    <property type="molecule type" value="Genomic_DNA"/>
</dbReference>
<dbReference type="SMART" id="SM00717">
    <property type="entry name" value="SANT"/>
    <property type="match status" value="2"/>
</dbReference>
<evidence type="ECO:0000259" key="12">
    <source>
        <dbReference type="PROSITE" id="PS51194"/>
    </source>
</evidence>
<dbReference type="GeneID" id="19016360"/>
<evidence type="ECO:0000256" key="8">
    <source>
        <dbReference type="ARBA" id="ARBA00023242"/>
    </source>
</evidence>
<dbReference type="FunFam" id="3.40.50.300:FF:000082">
    <property type="entry name" value="ISWI chromatin remodeling complex ATPase ISW1"/>
    <property type="match status" value="1"/>
</dbReference>
<accession>K8F373</accession>
<dbReference type="GO" id="GO:0034728">
    <property type="term" value="P:nucleosome organization"/>
    <property type="evidence" value="ECO:0007669"/>
    <property type="project" value="TreeGrafter"/>
</dbReference>
<dbReference type="InterPro" id="IPR036306">
    <property type="entry name" value="ISWI_HAND-dom_sf"/>
</dbReference>
<feature type="domain" description="Helicase ATP-binding" evidence="11">
    <location>
        <begin position="128"/>
        <end position="293"/>
    </location>
</feature>
<dbReference type="InterPro" id="IPR027417">
    <property type="entry name" value="P-loop_NTPase"/>
</dbReference>
<dbReference type="eggNOG" id="KOG0385">
    <property type="taxonomic scope" value="Eukaryota"/>
</dbReference>
<dbReference type="PROSITE" id="PS51293">
    <property type="entry name" value="SANT"/>
    <property type="match status" value="1"/>
</dbReference>
<keyword evidence="7" id="KW-0156">Chromatin regulator</keyword>
<proteinExistence type="inferred from homology"/>
<dbReference type="PROSITE" id="PS51194">
    <property type="entry name" value="HELICASE_CTER"/>
    <property type="match status" value="1"/>
</dbReference>
<dbReference type="InterPro" id="IPR001650">
    <property type="entry name" value="Helicase_C-like"/>
</dbReference>
<dbReference type="SUPFAM" id="SSF101224">
    <property type="entry name" value="HAND domain of the nucleosome remodeling ATPase ISWI"/>
    <property type="match status" value="1"/>
</dbReference>
<dbReference type="Proteomes" id="UP000198341">
    <property type="component" value="Chromosome 4"/>
</dbReference>
<dbReference type="PANTHER" id="PTHR45623:SF49">
    <property type="entry name" value="SWI_SNF-RELATED MATRIX-ASSOCIATED ACTIN-DEPENDENT REGULATOR OF CHROMATIN SUBFAMILY A MEMBER 5"/>
    <property type="match status" value="1"/>
</dbReference>
<comment type="similarity">
    <text evidence="2">Belongs to the SNF2/RAD54 helicase family. ISWI subfamily.</text>
</comment>
<dbReference type="InterPro" id="IPR009057">
    <property type="entry name" value="Homeodomain-like_sf"/>
</dbReference>
<evidence type="ECO:0000256" key="9">
    <source>
        <dbReference type="SAM" id="Coils"/>
    </source>
</evidence>
<evidence type="ECO:0000256" key="5">
    <source>
        <dbReference type="ARBA" id="ARBA00022801"/>
    </source>
</evidence>
<evidence type="ECO:0000256" key="7">
    <source>
        <dbReference type="ARBA" id="ARBA00022853"/>
    </source>
</evidence>
<dbReference type="FunFam" id="1.10.10.60:FF:000022">
    <property type="entry name" value="ISWI chromatin-remodeling complex ATPase CHR11 isoform A"/>
    <property type="match status" value="1"/>
</dbReference>
<evidence type="ECO:0000313" key="14">
    <source>
        <dbReference type="EMBL" id="CCO15963.1"/>
    </source>
</evidence>
<feature type="domain" description="Helicase C-terminal" evidence="12">
    <location>
        <begin position="423"/>
        <end position="574"/>
    </location>
</feature>
<dbReference type="PROSITE" id="PS51192">
    <property type="entry name" value="HELICASE_ATP_BIND_1"/>
    <property type="match status" value="1"/>
</dbReference>
<keyword evidence="8" id="KW-0539">Nucleus</keyword>
<dbReference type="GO" id="GO:0031491">
    <property type="term" value="F:nucleosome binding"/>
    <property type="evidence" value="ECO:0007669"/>
    <property type="project" value="InterPro"/>
</dbReference>
<dbReference type="InterPro" id="IPR017884">
    <property type="entry name" value="SANT_dom"/>
</dbReference>
<dbReference type="SMART" id="SM00490">
    <property type="entry name" value="HELICc"/>
    <property type="match status" value="1"/>
</dbReference>
<dbReference type="GO" id="GO:0016887">
    <property type="term" value="F:ATP hydrolysis activity"/>
    <property type="evidence" value="ECO:0007669"/>
    <property type="project" value="TreeGrafter"/>
</dbReference>
<dbReference type="GO" id="GO:0042393">
    <property type="term" value="F:histone binding"/>
    <property type="evidence" value="ECO:0007669"/>
    <property type="project" value="TreeGrafter"/>
</dbReference>
<protein>
    <submittedName>
        <fullName evidence="14">SNF2 super family</fullName>
    </submittedName>
</protein>
<feature type="domain" description="SANT" evidence="13">
    <location>
        <begin position="786"/>
        <end position="838"/>
    </location>
</feature>
<name>K8F373_9CHLO</name>
<feature type="coiled-coil region" evidence="9">
    <location>
        <begin position="6"/>
        <end position="44"/>
    </location>
</feature>
<dbReference type="InterPro" id="IPR015194">
    <property type="entry name" value="ISWI_HAND-dom"/>
</dbReference>
<dbReference type="Pfam" id="PF00271">
    <property type="entry name" value="Helicase_C"/>
    <property type="match status" value="1"/>
</dbReference>
<keyword evidence="15" id="KW-1185">Reference proteome</keyword>
<dbReference type="GO" id="GO:0003677">
    <property type="term" value="F:DNA binding"/>
    <property type="evidence" value="ECO:0007669"/>
    <property type="project" value="InterPro"/>
</dbReference>
<dbReference type="InterPro" id="IPR000330">
    <property type="entry name" value="SNF2_N"/>
</dbReference>
<dbReference type="InterPro" id="IPR015195">
    <property type="entry name" value="SLIDE"/>
</dbReference>
<evidence type="ECO:0000256" key="2">
    <source>
        <dbReference type="ARBA" id="ARBA00009687"/>
    </source>
</evidence>
<dbReference type="CDD" id="cd17997">
    <property type="entry name" value="DEXHc_SMARCA1_SMARCA5"/>
    <property type="match status" value="1"/>
</dbReference>
<sequence length="970" mass="112117">MSPSKLAAAKAEKARLRDLKKQQLDELERVRREQNDKVAKEGNKSSKYKMLLAETEVFAHFLAGSKAHAASQKKGKKARKETIDEDEEDKEMVENEDHFHGTRLTVQPSCIKFGTMRQYQIEGLNWMIKLFDQGINGILADEMGLGKTLQTISLLGYLHEYRGITGPHLVVVPKSTLGNWMNEFKRWCPVLRVFKFHGNQEAREEQKRDSMRPGGFDVCVTSYEMVIKEKSALKKFHWRYIVIDEAHRLKNEKSRLAVTLRMLSCNNRMLITGTPLQNNLHELWALLNFLLPEVFAVAGDFDDFFANVEDEDGGSVDVVQQLHKVLRPFLLRRLKAEVEKSLPPKKETILKIGMSDLQKQIYKRILQKDIDVVNSGSDRARLLNMVMQLRKCCNHPYLFEGAEPGPPFMTGEHLVTTSGKLILLDKLLPKLQQRGSRVLIFSQMTRLLDVLEDYLMYRGYQYCRIDGNTDGQIREDSIEEYNRPGTEKFVFLLSTRAGGLGINLATADTVILYDSDWNPQMDLQAMDRAHRIGQKKEVSVFRFCTDNSVEEKVIEKAYKKLALDALVIQQGRLQQNAKSVNKDDLANMVRYGAENIFDSTAVTDLTAEDVDAIIAKGEEATKQLNEKMSGFTDKALKFSMNADASLYEFEEQEAKEEAKKLPEGIDVKAIISSNWIDPPKRERKKNYSENQYYKDQMNQGGRPSGKSGPRIARLQQMNDFQFFQVKKIQAFYDKDVKRKTYEWEKKQNRPRTTGADGEEVEEPDDPNAPPALTPEEQEEYNKLLAEGFTDWNRRDFQLFCKACELHGRKNLDAIALDMEGKTLSEVKEYAKVFWERCTEISDWKRIEGNIKKGELKIQRQEDMLKAVKKKLSLYKNPWRELKVVYGPNKVKSYTEEEDRFLLCSITEVGFGNWEELKAQIRQHWQFRFDWFIKSRTPKELGRRVETLINLIEKEAEVNDEKASKKQKTTN</sequence>
<keyword evidence="5" id="KW-0378">Hydrolase</keyword>
<evidence type="ECO:0000259" key="13">
    <source>
        <dbReference type="PROSITE" id="PS51293"/>
    </source>
</evidence>
<dbReference type="Pfam" id="PF09111">
    <property type="entry name" value="SLIDE"/>
    <property type="match status" value="1"/>
</dbReference>
<dbReference type="OrthoDB" id="5857104at2759"/>
<dbReference type="FunFam" id="3.40.50.10810:FF:000101">
    <property type="entry name" value="SWI/SNF-related, matrix-associated, actin-dependent regulator of"/>
    <property type="match status" value="1"/>
</dbReference>
<dbReference type="Gene3D" id="1.10.10.60">
    <property type="entry name" value="Homeodomain-like"/>
    <property type="match status" value="2"/>
</dbReference>
<evidence type="ECO:0000256" key="1">
    <source>
        <dbReference type="ARBA" id="ARBA00004123"/>
    </source>
</evidence>
<evidence type="ECO:0000256" key="10">
    <source>
        <dbReference type="SAM" id="MobiDB-lite"/>
    </source>
</evidence>
<feature type="region of interest" description="Disordered" evidence="10">
    <location>
        <begin position="69"/>
        <end position="94"/>
    </location>
</feature>
<dbReference type="InterPro" id="IPR014001">
    <property type="entry name" value="Helicase_ATP-bd"/>
</dbReference>
<keyword evidence="6" id="KW-0067">ATP-binding</keyword>
<feature type="compositionally biased region" description="Acidic residues" evidence="10">
    <location>
        <begin position="756"/>
        <end position="765"/>
    </location>
</feature>